<evidence type="ECO:0000259" key="4">
    <source>
        <dbReference type="Pfam" id="PF25917"/>
    </source>
</evidence>
<keyword evidence="2" id="KW-0175">Coiled coil</keyword>
<feature type="chain" id="PRO_5023134003" evidence="3">
    <location>
        <begin position="22"/>
        <end position="291"/>
    </location>
</feature>
<accession>A0A5C5YSL2</accession>
<name>A0A5C5YSL2_9BACT</name>
<dbReference type="Proteomes" id="UP000318478">
    <property type="component" value="Unassembled WGS sequence"/>
</dbReference>
<dbReference type="PANTHER" id="PTHR30469:SF15">
    <property type="entry name" value="HLYD FAMILY OF SECRETION PROTEINS"/>
    <property type="match status" value="1"/>
</dbReference>
<dbReference type="InterPro" id="IPR058625">
    <property type="entry name" value="MdtA-like_BSH"/>
</dbReference>
<dbReference type="InterPro" id="IPR006143">
    <property type="entry name" value="RND_pump_MFP"/>
</dbReference>
<feature type="coiled-coil region" evidence="2">
    <location>
        <begin position="126"/>
        <end position="153"/>
    </location>
</feature>
<feature type="domain" description="Multidrug resistance protein MdtA-like barrel-sandwich hybrid" evidence="4">
    <location>
        <begin position="39"/>
        <end position="202"/>
    </location>
</feature>
<comment type="caution">
    <text evidence="6">The sequence shown here is derived from an EMBL/GenBank/DDBJ whole genome shotgun (WGS) entry which is preliminary data.</text>
</comment>
<dbReference type="GO" id="GO:1990281">
    <property type="term" value="C:efflux pump complex"/>
    <property type="evidence" value="ECO:0007669"/>
    <property type="project" value="TreeGrafter"/>
</dbReference>
<dbReference type="AlphaFoldDB" id="A0A5C5YSL2"/>
<sequence precursor="true">MFRNKLFAAVLLMLFSGAAIAAADGVKVDAVVLRLLHEADAPAQRSGVLTKIHAREGDAVSKGDLLAELDQREAELAEQAARVEWEIAQRRAENDVQVRYASKANEVAAAELRRSEESIVSFPKSISRSQIDVERLEVEKTALEREQAEQDQRLLAMEVEVKKSAVSAARLERRLRQIVAPIDGVVVEAPARLGEWLEPGELAFRLVGIDRLKAEGFIAAADVARVTPGAEALVRLSADGDSALMGRVVFVSPEVDPINNQVRVWAEVENKNRLLRPGQHAEMTIQVSDSE</sequence>
<dbReference type="OrthoDB" id="259511at2"/>
<dbReference type="PANTHER" id="PTHR30469">
    <property type="entry name" value="MULTIDRUG RESISTANCE PROTEIN MDTA"/>
    <property type="match status" value="1"/>
</dbReference>
<evidence type="ECO:0000313" key="7">
    <source>
        <dbReference type="Proteomes" id="UP000318478"/>
    </source>
</evidence>
<dbReference type="EMBL" id="SJPO01000003">
    <property type="protein sequence ID" value="TWT77627.1"/>
    <property type="molecule type" value="Genomic_DNA"/>
</dbReference>
<evidence type="ECO:0000256" key="2">
    <source>
        <dbReference type="SAM" id="Coils"/>
    </source>
</evidence>
<protein>
    <submittedName>
        <fullName evidence="6">Macrolide export protein MacA</fullName>
    </submittedName>
</protein>
<dbReference type="Gene3D" id="2.40.30.170">
    <property type="match status" value="1"/>
</dbReference>
<dbReference type="Pfam" id="PF25954">
    <property type="entry name" value="Beta-barrel_RND_2"/>
    <property type="match status" value="1"/>
</dbReference>
<dbReference type="RefSeq" id="WP_146585305.1">
    <property type="nucleotide sequence ID" value="NZ_SJPO01000003.1"/>
</dbReference>
<evidence type="ECO:0000259" key="5">
    <source>
        <dbReference type="Pfam" id="PF25954"/>
    </source>
</evidence>
<keyword evidence="3" id="KW-0732">Signal</keyword>
<feature type="domain" description="CusB-like beta-barrel" evidence="5">
    <location>
        <begin position="221"/>
        <end position="286"/>
    </location>
</feature>
<keyword evidence="7" id="KW-1185">Reference proteome</keyword>
<reference evidence="6 7" key="1">
    <citation type="submission" date="2019-02" db="EMBL/GenBank/DDBJ databases">
        <title>Deep-cultivation of Planctomycetes and their phenomic and genomic characterization uncovers novel biology.</title>
        <authorList>
            <person name="Wiegand S."/>
            <person name="Jogler M."/>
            <person name="Boedeker C."/>
            <person name="Pinto D."/>
            <person name="Vollmers J."/>
            <person name="Rivas-Marin E."/>
            <person name="Kohn T."/>
            <person name="Peeters S.H."/>
            <person name="Heuer A."/>
            <person name="Rast P."/>
            <person name="Oberbeckmann S."/>
            <person name="Bunk B."/>
            <person name="Jeske O."/>
            <person name="Meyerdierks A."/>
            <person name="Storesund J.E."/>
            <person name="Kallscheuer N."/>
            <person name="Luecker S."/>
            <person name="Lage O.M."/>
            <person name="Pohl T."/>
            <person name="Merkel B.J."/>
            <person name="Hornburger P."/>
            <person name="Mueller R.-W."/>
            <person name="Bruemmer F."/>
            <person name="Labrenz M."/>
            <person name="Spormann A.M."/>
            <person name="Op Den Camp H."/>
            <person name="Overmann J."/>
            <person name="Amann R."/>
            <person name="Jetten M.S.M."/>
            <person name="Mascher T."/>
            <person name="Medema M.H."/>
            <person name="Devos D.P."/>
            <person name="Kaster A.-K."/>
            <person name="Ovreas L."/>
            <person name="Rohde M."/>
            <person name="Galperin M.Y."/>
            <person name="Jogler C."/>
        </authorList>
    </citation>
    <scope>NUCLEOTIDE SEQUENCE [LARGE SCALE GENOMIC DNA]</scope>
    <source>
        <strain evidence="6 7">Pla123a</strain>
    </source>
</reference>
<proteinExistence type="inferred from homology"/>
<evidence type="ECO:0000313" key="6">
    <source>
        <dbReference type="EMBL" id="TWT77627.1"/>
    </source>
</evidence>
<feature type="signal peptide" evidence="3">
    <location>
        <begin position="1"/>
        <end position="21"/>
    </location>
</feature>
<gene>
    <name evidence="6" type="primary">macA</name>
    <name evidence="6" type="ORF">Pla123a_14230</name>
</gene>
<dbReference type="GO" id="GO:0015562">
    <property type="term" value="F:efflux transmembrane transporter activity"/>
    <property type="evidence" value="ECO:0007669"/>
    <property type="project" value="TreeGrafter"/>
</dbReference>
<dbReference type="Pfam" id="PF25917">
    <property type="entry name" value="BSH_RND"/>
    <property type="match status" value="1"/>
</dbReference>
<comment type="similarity">
    <text evidence="1">Belongs to the membrane fusion protein (MFP) (TC 8.A.1) family.</text>
</comment>
<dbReference type="SUPFAM" id="SSF111369">
    <property type="entry name" value="HlyD-like secretion proteins"/>
    <property type="match status" value="1"/>
</dbReference>
<dbReference type="Gene3D" id="2.40.50.100">
    <property type="match status" value="2"/>
</dbReference>
<dbReference type="NCBIfam" id="TIGR01730">
    <property type="entry name" value="RND_mfp"/>
    <property type="match status" value="1"/>
</dbReference>
<evidence type="ECO:0000256" key="1">
    <source>
        <dbReference type="ARBA" id="ARBA00009477"/>
    </source>
</evidence>
<evidence type="ECO:0000256" key="3">
    <source>
        <dbReference type="SAM" id="SignalP"/>
    </source>
</evidence>
<organism evidence="6 7">
    <name type="scientific">Posidoniimonas polymericola</name>
    <dbReference type="NCBI Taxonomy" id="2528002"/>
    <lineage>
        <taxon>Bacteria</taxon>
        <taxon>Pseudomonadati</taxon>
        <taxon>Planctomycetota</taxon>
        <taxon>Planctomycetia</taxon>
        <taxon>Pirellulales</taxon>
        <taxon>Lacipirellulaceae</taxon>
        <taxon>Posidoniimonas</taxon>
    </lineage>
</organism>
<dbReference type="InterPro" id="IPR058792">
    <property type="entry name" value="Beta-barrel_RND_2"/>
</dbReference>